<dbReference type="GO" id="GO:0003676">
    <property type="term" value="F:nucleic acid binding"/>
    <property type="evidence" value="ECO:0007669"/>
    <property type="project" value="InterPro"/>
</dbReference>
<evidence type="ECO:0000256" key="3">
    <source>
        <dbReference type="ARBA" id="ARBA00022596"/>
    </source>
</evidence>
<organism evidence="8 9">
    <name type="scientific">Gluconacetobacter tumulicola</name>
    <dbReference type="NCBI Taxonomy" id="1017177"/>
    <lineage>
        <taxon>Bacteria</taxon>
        <taxon>Pseudomonadati</taxon>
        <taxon>Pseudomonadota</taxon>
        <taxon>Alphaproteobacteria</taxon>
        <taxon>Acetobacterales</taxon>
        <taxon>Acetobacteraceae</taxon>
        <taxon>Gluconacetobacter</taxon>
    </lineage>
</organism>
<dbReference type="InterPro" id="IPR036397">
    <property type="entry name" value="RNaseH_sf"/>
</dbReference>
<feature type="domain" description="Integrase catalytic" evidence="7">
    <location>
        <begin position="109"/>
        <end position="292"/>
    </location>
</feature>
<dbReference type="Proteomes" id="UP000525623">
    <property type="component" value="Unassembled WGS sequence"/>
</dbReference>
<feature type="binding site" evidence="6">
    <location>
        <position position="449"/>
    </location>
    <ligand>
        <name>Fe cation</name>
        <dbReference type="ChEBI" id="CHEBI:24875"/>
    </ligand>
</feature>
<comment type="cofactor">
    <cofactor evidence="6">
        <name>Fe cation</name>
        <dbReference type="ChEBI" id="CHEBI:24875"/>
    </cofactor>
</comment>
<dbReference type="InterPro" id="IPR047656">
    <property type="entry name" value="IS481-like_transpos"/>
</dbReference>
<evidence type="ECO:0000259" key="7">
    <source>
        <dbReference type="PROSITE" id="PS50994"/>
    </source>
</evidence>
<dbReference type="PROSITE" id="PS00508">
    <property type="entry name" value="NI_HGENASE_L_2"/>
    <property type="match status" value="1"/>
</dbReference>
<dbReference type="GO" id="GO:0008901">
    <property type="term" value="F:ferredoxin hydrogenase activity"/>
    <property type="evidence" value="ECO:0007669"/>
    <property type="project" value="InterPro"/>
</dbReference>
<evidence type="ECO:0000256" key="6">
    <source>
        <dbReference type="PIRSR" id="PIRSR601501-1"/>
    </source>
</evidence>
<gene>
    <name evidence="8" type="ORF">HLH29_06270</name>
</gene>
<evidence type="ECO:0000313" key="9">
    <source>
        <dbReference type="Proteomes" id="UP000525623"/>
    </source>
</evidence>
<dbReference type="GO" id="GO:0015074">
    <property type="term" value="P:DNA integration"/>
    <property type="evidence" value="ECO:0007669"/>
    <property type="project" value="InterPro"/>
</dbReference>
<comment type="cofactor">
    <cofactor evidence="1 6">
        <name>Ni(2+)</name>
        <dbReference type="ChEBI" id="CHEBI:49786"/>
    </cofactor>
</comment>
<protein>
    <submittedName>
        <fullName evidence="8">IS481 family transposase</fullName>
    </submittedName>
</protein>
<dbReference type="InterPro" id="IPR001501">
    <property type="entry name" value="Ni-dep_hyd_lsu"/>
</dbReference>
<evidence type="ECO:0000256" key="2">
    <source>
        <dbReference type="ARBA" id="ARBA00009292"/>
    </source>
</evidence>
<dbReference type="PROSITE" id="PS50994">
    <property type="entry name" value="INTEGRASE"/>
    <property type="match status" value="1"/>
</dbReference>
<comment type="caution">
    <text evidence="8">The sequence shown here is derived from an EMBL/GenBank/DDBJ whole genome shotgun (WGS) entry which is preliminary data.</text>
</comment>
<keyword evidence="6" id="KW-0460">Magnesium</keyword>
<dbReference type="InterPro" id="IPR018194">
    <property type="entry name" value="Ni-dep_hyd_lsu_Ni_BS"/>
</dbReference>
<dbReference type="Gene3D" id="3.30.420.10">
    <property type="entry name" value="Ribonuclease H-like superfamily/Ribonuclease H"/>
    <property type="match status" value="1"/>
</dbReference>
<feature type="binding site" evidence="6">
    <location>
        <position position="446"/>
    </location>
    <ligand>
        <name>Ni(2+)</name>
        <dbReference type="ChEBI" id="CHEBI:49786"/>
    </ligand>
</feature>
<dbReference type="Pfam" id="PF13683">
    <property type="entry name" value="rve_3"/>
    <property type="match status" value="1"/>
</dbReference>
<dbReference type="AlphaFoldDB" id="A0A7W4P989"/>
<accession>A0A7W4P989</accession>
<feature type="binding site" evidence="6">
    <location>
        <position position="400"/>
    </location>
    <ligand>
        <name>Mg(2+)</name>
        <dbReference type="ChEBI" id="CHEBI:18420"/>
    </ligand>
</feature>
<dbReference type="PANTHER" id="PTHR43600">
    <property type="entry name" value="COENZYME F420 HYDROGENASE, SUBUNIT ALPHA"/>
    <property type="match status" value="1"/>
</dbReference>
<keyword evidence="5" id="KW-0560">Oxidoreductase</keyword>
<name>A0A7W4P989_9PROT</name>
<keyword evidence="9" id="KW-1185">Reference proteome</keyword>
<keyword evidence="3 6" id="KW-0533">Nickel</keyword>
<dbReference type="SUPFAM" id="SSF53098">
    <property type="entry name" value="Ribonuclease H-like"/>
    <property type="match status" value="1"/>
</dbReference>
<dbReference type="InterPro" id="IPR029014">
    <property type="entry name" value="NiFe-Hase_large"/>
</dbReference>
<keyword evidence="6" id="KW-0408">Iron</keyword>
<evidence type="ECO:0000256" key="5">
    <source>
        <dbReference type="ARBA" id="ARBA00023002"/>
    </source>
</evidence>
<feature type="binding site" evidence="6">
    <location>
        <position position="452"/>
    </location>
    <ligand>
        <name>Mg(2+)</name>
        <dbReference type="ChEBI" id="CHEBI:18420"/>
    </ligand>
</feature>
<dbReference type="PANTHER" id="PTHR43600:SF2">
    <property type="entry name" value="F420-NON-REDUCING HYDROGENASE VHU SUBUNIT A"/>
    <property type="match status" value="1"/>
</dbReference>
<evidence type="ECO:0000256" key="1">
    <source>
        <dbReference type="ARBA" id="ARBA00001967"/>
    </source>
</evidence>
<dbReference type="EMBL" id="JABEQL010000006">
    <property type="protein sequence ID" value="MBB2178785.1"/>
    <property type="molecule type" value="Genomic_DNA"/>
</dbReference>
<reference evidence="8 9" key="1">
    <citation type="submission" date="2020-04" db="EMBL/GenBank/DDBJ databases">
        <title>Description of novel Gluconacetobacter.</title>
        <authorList>
            <person name="Sombolestani A."/>
        </authorList>
    </citation>
    <scope>NUCLEOTIDE SEQUENCE [LARGE SCALE GENOMIC DNA]</scope>
    <source>
        <strain evidence="8 9">LMG 27725</strain>
    </source>
</reference>
<proteinExistence type="inferred from homology"/>
<keyword evidence="4 6" id="KW-0479">Metal-binding</keyword>
<evidence type="ECO:0000313" key="8">
    <source>
        <dbReference type="EMBL" id="MBB2178785.1"/>
    </source>
</evidence>
<dbReference type="InterPro" id="IPR012337">
    <property type="entry name" value="RNaseH-like_sf"/>
</dbReference>
<comment type="similarity">
    <text evidence="2">Belongs to the [NiFe]/[NiFeSe] hydrogenase large subunit family.</text>
</comment>
<dbReference type="Pfam" id="PF00374">
    <property type="entry name" value="NiFeSe_Hases"/>
    <property type="match status" value="1"/>
</dbReference>
<evidence type="ECO:0000256" key="4">
    <source>
        <dbReference type="ARBA" id="ARBA00022723"/>
    </source>
</evidence>
<dbReference type="InterPro" id="IPR001584">
    <property type="entry name" value="Integrase_cat-core"/>
</dbReference>
<dbReference type="SUPFAM" id="SSF56762">
    <property type="entry name" value="HydB/Nqo4-like"/>
    <property type="match status" value="1"/>
</dbReference>
<dbReference type="Gene3D" id="1.10.645.10">
    <property type="entry name" value="Cytochrome-c3 Hydrogenase, chain B"/>
    <property type="match status" value="1"/>
</dbReference>
<dbReference type="GO" id="GO:0016151">
    <property type="term" value="F:nickel cation binding"/>
    <property type="evidence" value="ECO:0007669"/>
    <property type="project" value="InterPro"/>
</dbReference>
<dbReference type="NCBIfam" id="NF033577">
    <property type="entry name" value="transpos_IS481"/>
    <property type="match status" value="1"/>
</dbReference>
<sequence length="477" mass="54418">MQHSQESLRALAKRYGINPKTVAKWKGRPDTADRRTGPKAPLSMVLSIEEEAIVLAFRRHTLLPLDDCLYALQATIPHLKRSSLHRCLQRHGTSRLPDTEGDKPKRSKFKTCPIGYFHIDIAEVRTEMGRLYLFVAIYRTSKFAFAQLHEKATRRVAGDFLRALAVAVPYRIHTVLTDNGTHFTDPAGNGWTPEDIKAMRADGVLFRCHSFELSCADLNIEHRLTKPRHPWTNGQVERMNRTIKEATVKRFYYETHDQLRQHLTDFVAAYNFARRLKTLRGLTPYEFICQQWEKEPSRFIQNPHYQIPGLNKKARQDFMAQAGGGRVHATLAYHWARLICMIHCTETIRALLYDDDLQGTDLVVTGTRRPVGISILEAPRGSLFHHYEVDDDDRVTRANLIVATTHNNEAINRSIRQVAVEYLTGREITEELLNHIEVAIRAYDPCLSCATHALGQMPLIATLEDAEGTVIATGTRH</sequence>